<dbReference type="Gene3D" id="3.30.710.10">
    <property type="entry name" value="Potassium Channel Kv1.1, Chain A"/>
    <property type="match status" value="1"/>
</dbReference>
<dbReference type="InterPro" id="IPR000210">
    <property type="entry name" value="BTB/POZ_dom"/>
</dbReference>
<keyword evidence="3" id="KW-1185">Reference proteome</keyword>
<sequence>PFQFLDSNLIIRCSDQVDFKVHKSVMSMVSGVFRDMTALDHINQCRTPSDCVVTVSEDSQSMGALLRYIYPFPRPILTDMNVIVRLLALADKYDI</sequence>
<proteinExistence type="predicted"/>
<dbReference type="OrthoDB" id="3357985at2759"/>
<feature type="non-terminal residue" evidence="2">
    <location>
        <position position="95"/>
    </location>
</feature>
<accession>A0A164SY01</accession>
<feature type="domain" description="BTB" evidence="1">
    <location>
        <begin position="5"/>
        <end position="70"/>
    </location>
</feature>
<dbReference type="PROSITE" id="PS50097">
    <property type="entry name" value="BTB"/>
    <property type="match status" value="1"/>
</dbReference>
<name>A0A164SY01_9AGAM</name>
<dbReference type="SUPFAM" id="SSF54695">
    <property type="entry name" value="POZ domain"/>
    <property type="match status" value="1"/>
</dbReference>
<dbReference type="AlphaFoldDB" id="A0A164SY01"/>
<dbReference type="InterPro" id="IPR011333">
    <property type="entry name" value="SKP1/BTB/POZ_sf"/>
</dbReference>
<organism evidence="2 3">
    <name type="scientific">Sistotremastrum niveocremeum HHB9708</name>
    <dbReference type="NCBI Taxonomy" id="1314777"/>
    <lineage>
        <taxon>Eukaryota</taxon>
        <taxon>Fungi</taxon>
        <taxon>Dikarya</taxon>
        <taxon>Basidiomycota</taxon>
        <taxon>Agaricomycotina</taxon>
        <taxon>Agaricomycetes</taxon>
        <taxon>Sistotremastrales</taxon>
        <taxon>Sistotremastraceae</taxon>
        <taxon>Sertulicium</taxon>
        <taxon>Sertulicium niveocremeum</taxon>
    </lineage>
</organism>
<feature type="non-terminal residue" evidence="2">
    <location>
        <position position="1"/>
    </location>
</feature>
<gene>
    <name evidence="2" type="ORF">SISNIDRAFT_402486</name>
</gene>
<dbReference type="CDD" id="cd18186">
    <property type="entry name" value="BTB_POZ_ZBTB_KLHL-like"/>
    <property type="match status" value="1"/>
</dbReference>
<dbReference type="STRING" id="1314777.A0A164SY01"/>
<dbReference type="EMBL" id="KV419412">
    <property type="protein sequence ID" value="KZS91903.1"/>
    <property type="molecule type" value="Genomic_DNA"/>
</dbReference>
<evidence type="ECO:0000259" key="1">
    <source>
        <dbReference type="PROSITE" id="PS50097"/>
    </source>
</evidence>
<dbReference type="Proteomes" id="UP000076722">
    <property type="component" value="Unassembled WGS sequence"/>
</dbReference>
<evidence type="ECO:0000313" key="3">
    <source>
        <dbReference type="Proteomes" id="UP000076722"/>
    </source>
</evidence>
<dbReference type="Pfam" id="PF00651">
    <property type="entry name" value="BTB"/>
    <property type="match status" value="1"/>
</dbReference>
<protein>
    <recommendedName>
        <fullName evidence="1">BTB domain-containing protein</fullName>
    </recommendedName>
</protein>
<reference evidence="2 3" key="1">
    <citation type="journal article" date="2016" name="Mol. Biol. Evol.">
        <title>Comparative Genomics of Early-Diverging Mushroom-Forming Fungi Provides Insights into the Origins of Lignocellulose Decay Capabilities.</title>
        <authorList>
            <person name="Nagy L.G."/>
            <person name="Riley R."/>
            <person name="Tritt A."/>
            <person name="Adam C."/>
            <person name="Daum C."/>
            <person name="Floudas D."/>
            <person name="Sun H."/>
            <person name="Yadav J.S."/>
            <person name="Pangilinan J."/>
            <person name="Larsson K.H."/>
            <person name="Matsuura K."/>
            <person name="Barry K."/>
            <person name="Labutti K."/>
            <person name="Kuo R."/>
            <person name="Ohm R.A."/>
            <person name="Bhattacharya S.S."/>
            <person name="Shirouzu T."/>
            <person name="Yoshinaga Y."/>
            <person name="Martin F.M."/>
            <person name="Grigoriev I.V."/>
            <person name="Hibbett D.S."/>
        </authorList>
    </citation>
    <scope>NUCLEOTIDE SEQUENCE [LARGE SCALE GENOMIC DNA]</scope>
    <source>
        <strain evidence="2 3">HHB9708</strain>
    </source>
</reference>
<evidence type="ECO:0000313" key="2">
    <source>
        <dbReference type="EMBL" id="KZS91903.1"/>
    </source>
</evidence>